<evidence type="ECO:0000313" key="6">
    <source>
        <dbReference type="EMBL" id="MBB6448511.1"/>
    </source>
</evidence>
<dbReference type="Gene3D" id="3.40.30.10">
    <property type="entry name" value="Glutaredoxin"/>
    <property type="match status" value="1"/>
</dbReference>
<feature type="disulfide bond" description="Redox-active" evidence="4">
    <location>
        <begin position="77"/>
        <end position="81"/>
    </location>
</feature>
<keyword evidence="2 3" id="KW-0186">Copper</keyword>
<evidence type="ECO:0000256" key="3">
    <source>
        <dbReference type="PIRSR" id="PIRSR603782-1"/>
    </source>
</evidence>
<dbReference type="InterPro" id="IPR003782">
    <property type="entry name" value="SCO1/SenC"/>
</dbReference>
<dbReference type="RefSeq" id="WP_246406929.1">
    <property type="nucleotide sequence ID" value="NZ_JACHHJ010000001.1"/>
</dbReference>
<feature type="binding site" evidence="3">
    <location>
        <position position="81"/>
    </location>
    <ligand>
        <name>Cu cation</name>
        <dbReference type="ChEBI" id="CHEBI:23378"/>
    </ligand>
</feature>
<dbReference type="Proteomes" id="UP000568839">
    <property type="component" value="Unassembled WGS sequence"/>
</dbReference>
<evidence type="ECO:0000256" key="4">
    <source>
        <dbReference type="PIRSR" id="PIRSR603782-2"/>
    </source>
</evidence>
<proteinExistence type="inferred from homology"/>
<dbReference type="GO" id="GO:0046872">
    <property type="term" value="F:metal ion binding"/>
    <property type="evidence" value="ECO:0007669"/>
    <property type="project" value="UniProtKB-KW"/>
</dbReference>
<feature type="domain" description="Thioredoxin" evidence="5">
    <location>
        <begin position="21"/>
        <end position="203"/>
    </location>
</feature>
<sequence length="205" mass="23348">MQKRTWMWVFSIVLLITVSGCGWLDQATETAAENGDDLQEYGLNLHDFSYTNQFNEVVTNQDLEGEYTLVNMIFTRCPTVCNLMTPNMTQLQTDLAMEDIDVNLVSFTVDPEYDTPERLKDYGDQYEADYSNWNFLTGYSYGDVEEFATSTFNSTVVPATDEEDIVHSTDIFLVDDTGQVIQRYDGLDVNTDPILEDLRALTGNE</sequence>
<evidence type="ECO:0000256" key="2">
    <source>
        <dbReference type="ARBA" id="ARBA00023008"/>
    </source>
</evidence>
<organism evidence="6 7">
    <name type="scientific">Geomicrobium halophilum</name>
    <dbReference type="NCBI Taxonomy" id="549000"/>
    <lineage>
        <taxon>Bacteria</taxon>
        <taxon>Bacillati</taxon>
        <taxon>Bacillota</taxon>
        <taxon>Bacilli</taxon>
        <taxon>Bacillales</taxon>
        <taxon>Geomicrobium</taxon>
    </lineage>
</organism>
<accession>A0A841PQC3</accession>
<keyword evidence="4" id="KW-1015">Disulfide bond</keyword>
<feature type="binding site" evidence="3">
    <location>
        <position position="77"/>
    </location>
    <ligand>
        <name>Cu cation</name>
        <dbReference type="ChEBI" id="CHEBI:23378"/>
    </ligand>
</feature>
<dbReference type="Pfam" id="PF02630">
    <property type="entry name" value="SCO1-SenC"/>
    <property type="match status" value="1"/>
</dbReference>
<feature type="binding site" evidence="3">
    <location>
        <position position="167"/>
    </location>
    <ligand>
        <name>Cu cation</name>
        <dbReference type="ChEBI" id="CHEBI:23378"/>
    </ligand>
</feature>
<name>A0A841PQC3_9BACL</name>
<dbReference type="SUPFAM" id="SSF52833">
    <property type="entry name" value="Thioredoxin-like"/>
    <property type="match status" value="1"/>
</dbReference>
<dbReference type="CDD" id="cd02968">
    <property type="entry name" value="SCO"/>
    <property type="match status" value="1"/>
</dbReference>
<evidence type="ECO:0000259" key="5">
    <source>
        <dbReference type="PROSITE" id="PS51352"/>
    </source>
</evidence>
<gene>
    <name evidence="6" type="ORF">HNR44_000460</name>
</gene>
<dbReference type="PANTHER" id="PTHR12151:SF25">
    <property type="entry name" value="LINALOOL DEHYDRATASE_ISOMERASE DOMAIN-CONTAINING PROTEIN"/>
    <property type="match status" value="1"/>
</dbReference>
<dbReference type="InterPro" id="IPR036249">
    <property type="entry name" value="Thioredoxin-like_sf"/>
</dbReference>
<protein>
    <submittedName>
        <fullName evidence="6">Protein SCO1/2</fullName>
    </submittedName>
</protein>
<comment type="caution">
    <text evidence="6">The sequence shown here is derived from an EMBL/GenBank/DDBJ whole genome shotgun (WGS) entry which is preliminary data.</text>
</comment>
<dbReference type="PROSITE" id="PS51257">
    <property type="entry name" value="PROKAR_LIPOPROTEIN"/>
    <property type="match status" value="1"/>
</dbReference>
<dbReference type="EMBL" id="JACHHJ010000001">
    <property type="protein sequence ID" value="MBB6448511.1"/>
    <property type="molecule type" value="Genomic_DNA"/>
</dbReference>
<comment type="similarity">
    <text evidence="1">Belongs to the SCO1/2 family.</text>
</comment>
<keyword evidence="7" id="KW-1185">Reference proteome</keyword>
<dbReference type="InterPro" id="IPR013766">
    <property type="entry name" value="Thioredoxin_domain"/>
</dbReference>
<reference evidence="6 7" key="1">
    <citation type="submission" date="2020-08" db="EMBL/GenBank/DDBJ databases">
        <title>Genomic Encyclopedia of Type Strains, Phase IV (KMG-IV): sequencing the most valuable type-strain genomes for metagenomic binning, comparative biology and taxonomic classification.</title>
        <authorList>
            <person name="Goeker M."/>
        </authorList>
    </citation>
    <scope>NUCLEOTIDE SEQUENCE [LARGE SCALE GENOMIC DNA]</scope>
    <source>
        <strain evidence="6 7">DSM 21769</strain>
    </source>
</reference>
<evidence type="ECO:0000313" key="7">
    <source>
        <dbReference type="Proteomes" id="UP000568839"/>
    </source>
</evidence>
<dbReference type="AlphaFoldDB" id="A0A841PQC3"/>
<evidence type="ECO:0000256" key="1">
    <source>
        <dbReference type="ARBA" id="ARBA00010996"/>
    </source>
</evidence>
<dbReference type="PANTHER" id="PTHR12151">
    <property type="entry name" value="ELECTRON TRANSPORT PROTIN SCO1/SENC FAMILY MEMBER"/>
    <property type="match status" value="1"/>
</dbReference>
<dbReference type="PROSITE" id="PS51352">
    <property type="entry name" value="THIOREDOXIN_2"/>
    <property type="match status" value="1"/>
</dbReference>
<keyword evidence="3" id="KW-0479">Metal-binding</keyword>